<feature type="non-terminal residue" evidence="2">
    <location>
        <position position="87"/>
    </location>
</feature>
<proteinExistence type="predicted"/>
<gene>
    <name evidence="2" type="ORF">PCOR1329_LOCUS14043</name>
</gene>
<keyword evidence="1" id="KW-0175">Coiled coil</keyword>
<comment type="caution">
    <text evidence="2">The sequence shown here is derived from an EMBL/GenBank/DDBJ whole genome shotgun (WGS) entry which is preliminary data.</text>
</comment>
<reference evidence="2" key="1">
    <citation type="submission" date="2023-10" db="EMBL/GenBank/DDBJ databases">
        <authorList>
            <person name="Chen Y."/>
            <person name="Shah S."/>
            <person name="Dougan E. K."/>
            <person name="Thang M."/>
            <person name="Chan C."/>
        </authorList>
    </citation>
    <scope>NUCLEOTIDE SEQUENCE [LARGE SCALE GENOMIC DNA]</scope>
</reference>
<dbReference type="Proteomes" id="UP001189429">
    <property type="component" value="Unassembled WGS sequence"/>
</dbReference>
<organism evidence="2 3">
    <name type="scientific">Prorocentrum cordatum</name>
    <dbReference type="NCBI Taxonomy" id="2364126"/>
    <lineage>
        <taxon>Eukaryota</taxon>
        <taxon>Sar</taxon>
        <taxon>Alveolata</taxon>
        <taxon>Dinophyceae</taxon>
        <taxon>Prorocentrales</taxon>
        <taxon>Prorocentraceae</taxon>
        <taxon>Prorocentrum</taxon>
    </lineage>
</organism>
<name>A0ABN9QTL9_9DINO</name>
<dbReference type="EMBL" id="CAUYUJ010004172">
    <property type="protein sequence ID" value="CAK0808447.1"/>
    <property type="molecule type" value="Genomic_DNA"/>
</dbReference>
<protein>
    <submittedName>
        <fullName evidence="2">Uncharacterized protein</fullName>
    </submittedName>
</protein>
<feature type="coiled-coil region" evidence="1">
    <location>
        <begin position="35"/>
        <end position="69"/>
    </location>
</feature>
<evidence type="ECO:0000313" key="2">
    <source>
        <dbReference type="EMBL" id="CAK0808447.1"/>
    </source>
</evidence>
<evidence type="ECO:0000256" key="1">
    <source>
        <dbReference type="SAM" id="Coils"/>
    </source>
</evidence>
<accession>A0ABN9QTL9</accession>
<sequence>MASFSEACKADDVPHYFGKLGDALSALASLQSENMIELKQEITEVKDDIVSLRAHSNKQDTKLDRLEKEIAFIKAVTSASTAAPSAG</sequence>
<evidence type="ECO:0000313" key="3">
    <source>
        <dbReference type="Proteomes" id="UP001189429"/>
    </source>
</evidence>
<keyword evidence="3" id="KW-1185">Reference proteome</keyword>